<sequence length="99" mass="11362">MRSMLMSGYKIAQVCPSSERHVNINRYRMTPPDPQPVDRRTLPGKGHSGSDLPNRCARGEDSPPRDAFPRGRPVQRRLPVTLAAKRDRDVPSESEWRRR</sequence>
<feature type="compositionally biased region" description="Basic and acidic residues" evidence="1">
    <location>
        <begin position="84"/>
        <end position="99"/>
    </location>
</feature>
<dbReference type="WBParaSite" id="L893_g20325.t1">
    <property type="protein sequence ID" value="L893_g20325.t1"/>
    <property type="gene ID" value="L893_g20325"/>
</dbReference>
<proteinExistence type="predicted"/>
<evidence type="ECO:0000313" key="3">
    <source>
        <dbReference type="WBParaSite" id="L893_g20325.t1"/>
    </source>
</evidence>
<feature type="compositionally biased region" description="Basic and acidic residues" evidence="1">
    <location>
        <begin position="57"/>
        <end position="69"/>
    </location>
</feature>
<evidence type="ECO:0000256" key="1">
    <source>
        <dbReference type="SAM" id="MobiDB-lite"/>
    </source>
</evidence>
<dbReference type="AlphaFoldDB" id="A0A1I7YW83"/>
<keyword evidence="2" id="KW-1185">Reference proteome</keyword>
<protein>
    <submittedName>
        <fullName evidence="3">Transposase</fullName>
    </submittedName>
</protein>
<organism evidence="2 3">
    <name type="scientific">Steinernema glaseri</name>
    <dbReference type="NCBI Taxonomy" id="37863"/>
    <lineage>
        <taxon>Eukaryota</taxon>
        <taxon>Metazoa</taxon>
        <taxon>Ecdysozoa</taxon>
        <taxon>Nematoda</taxon>
        <taxon>Chromadorea</taxon>
        <taxon>Rhabditida</taxon>
        <taxon>Tylenchina</taxon>
        <taxon>Panagrolaimomorpha</taxon>
        <taxon>Strongyloidoidea</taxon>
        <taxon>Steinernematidae</taxon>
        <taxon>Steinernema</taxon>
    </lineage>
</organism>
<dbReference type="Proteomes" id="UP000095287">
    <property type="component" value="Unplaced"/>
</dbReference>
<accession>A0A1I7YW83</accession>
<feature type="region of interest" description="Disordered" evidence="1">
    <location>
        <begin position="22"/>
        <end position="99"/>
    </location>
</feature>
<evidence type="ECO:0000313" key="2">
    <source>
        <dbReference type="Proteomes" id="UP000095287"/>
    </source>
</evidence>
<reference evidence="3" key="1">
    <citation type="submission" date="2016-11" db="UniProtKB">
        <authorList>
            <consortium name="WormBaseParasite"/>
        </authorList>
    </citation>
    <scope>IDENTIFICATION</scope>
</reference>
<name>A0A1I7YW83_9BILA</name>